<comment type="caution">
    <text evidence="2">The sequence shown here is derived from an EMBL/GenBank/DDBJ whole genome shotgun (WGS) entry which is preliminary data.</text>
</comment>
<gene>
    <name evidence="2" type="ORF">KC669_03745</name>
</gene>
<proteinExistence type="predicted"/>
<dbReference type="Proteomes" id="UP000714915">
    <property type="component" value="Unassembled WGS sequence"/>
</dbReference>
<reference evidence="2" key="2">
    <citation type="journal article" date="2021" name="Microbiome">
        <title>Successional dynamics and alternative stable states in a saline activated sludge microbial community over 9 years.</title>
        <authorList>
            <person name="Wang Y."/>
            <person name="Ye J."/>
            <person name="Ju F."/>
            <person name="Liu L."/>
            <person name="Boyd J.A."/>
            <person name="Deng Y."/>
            <person name="Parks D.H."/>
            <person name="Jiang X."/>
            <person name="Yin X."/>
            <person name="Woodcroft B.J."/>
            <person name="Tyson G.W."/>
            <person name="Hugenholtz P."/>
            <person name="Polz M.F."/>
            <person name="Zhang T."/>
        </authorList>
    </citation>
    <scope>NUCLEOTIDE SEQUENCE</scope>
    <source>
        <strain evidence="2">HKST-UBA09</strain>
    </source>
</reference>
<feature type="transmembrane region" description="Helical" evidence="1">
    <location>
        <begin position="157"/>
        <end position="178"/>
    </location>
</feature>
<sequence length="183" mass="21307">MNRTHPLINPAPSDFVGEKFESNEFIEKKAGTISKEQLKFPEESRSKKFSQYLSSVKGQVRKRLDYVEVAQFWKNAGIPFMIVSFVFNLMLLLFGGIIVFGKLPPKLQLFYNPVEQTWSPENKVIHIFIIPIILICLYLLQYRFLKVIFKTDRRLAIVVSWLMTLLNTFLLIGITQIYTLNQA</sequence>
<feature type="transmembrane region" description="Helical" evidence="1">
    <location>
        <begin position="124"/>
        <end position="145"/>
    </location>
</feature>
<evidence type="ECO:0000313" key="2">
    <source>
        <dbReference type="EMBL" id="MCA9387121.1"/>
    </source>
</evidence>
<dbReference type="EMBL" id="JAGQLF010000051">
    <property type="protein sequence ID" value="MCA9387121.1"/>
    <property type="molecule type" value="Genomic_DNA"/>
</dbReference>
<keyword evidence="1" id="KW-0812">Transmembrane</keyword>
<keyword evidence="1" id="KW-0472">Membrane</keyword>
<dbReference type="AlphaFoldDB" id="A0A955LBF3"/>
<feature type="transmembrane region" description="Helical" evidence="1">
    <location>
        <begin position="80"/>
        <end position="104"/>
    </location>
</feature>
<accession>A0A955LBF3</accession>
<reference evidence="2" key="1">
    <citation type="submission" date="2020-04" db="EMBL/GenBank/DDBJ databases">
        <authorList>
            <person name="Zhang T."/>
        </authorList>
    </citation>
    <scope>NUCLEOTIDE SEQUENCE</scope>
    <source>
        <strain evidence="2">HKST-UBA09</strain>
    </source>
</reference>
<evidence type="ECO:0000313" key="3">
    <source>
        <dbReference type="Proteomes" id="UP000714915"/>
    </source>
</evidence>
<protein>
    <submittedName>
        <fullName evidence="2">Uncharacterized protein</fullName>
    </submittedName>
</protein>
<keyword evidence="1" id="KW-1133">Transmembrane helix</keyword>
<organism evidence="2 3">
    <name type="scientific">Candidatus Dojkabacteria bacterium</name>
    <dbReference type="NCBI Taxonomy" id="2099670"/>
    <lineage>
        <taxon>Bacteria</taxon>
        <taxon>Candidatus Dojkabacteria</taxon>
    </lineage>
</organism>
<name>A0A955LBF3_9BACT</name>
<evidence type="ECO:0000256" key="1">
    <source>
        <dbReference type="SAM" id="Phobius"/>
    </source>
</evidence>